<dbReference type="InterPro" id="IPR051162">
    <property type="entry name" value="T4SS_component"/>
</dbReference>
<protein>
    <submittedName>
        <fullName evidence="5">DUF87 domain-containing protein</fullName>
    </submittedName>
</protein>
<dbReference type="PANTHER" id="PTHR30121:SF11">
    <property type="entry name" value="AAA+ ATPASE DOMAIN-CONTAINING PROTEIN"/>
    <property type="match status" value="1"/>
</dbReference>
<reference evidence="5 6" key="1">
    <citation type="submission" date="2018-08" db="EMBL/GenBank/DDBJ databases">
        <title>Actinomadura spongicola sp. nov., isolated from marine sponge Leucetta chagosensis.</title>
        <authorList>
            <person name="Li L."/>
            <person name="Lin H.W."/>
        </authorList>
    </citation>
    <scope>NUCLEOTIDE SEQUENCE [LARGE SCALE GENOMIC DNA]</scope>
    <source>
        <strain evidence="5 6">LHW52907</strain>
    </source>
</reference>
<feature type="compositionally biased region" description="Basic and acidic residues" evidence="1">
    <location>
        <begin position="807"/>
        <end position="820"/>
    </location>
</feature>
<organism evidence="5 6">
    <name type="scientific">Actinomadura spongiicola</name>
    <dbReference type="NCBI Taxonomy" id="2303421"/>
    <lineage>
        <taxon>Bacteria</taxon>
        <taxon>Bacillati</taxon>
        <taxon>Actinomycetota</taxon>
        <taxon>Actinomycetes</taxon>
        <taxon>Streptosporangiales</taxon>
        <taxon>Thermomonosporaceae</taxon>
        <taxon>Actinomadura</taxon>
    </lineage>
</organism>
<gene>
    <name evidence="5" type="ORF">D0T12_04925</name>
</gene>
<sequence>MITLNDVPNWTHIFDKTERIPALVAHYGPALAFGTGVVVLAFRVARAMLWRWQARRLEPDARLITVSVPPQVDPASAPAWWTHQTGLLVPAWKRWLFGQPHLVFEYIADAAGVRVQIWVPGTVPPGMVEETIRAAWPGATTTTGPATSPIPLDRPAVGGRLVLSRDDSHPLKTDHHTDPIRSLLGAVSGLDEGQYAAVQILARPVTGRRLARAHRVAASLKGGSPASSRAFFFDLITPGARTSSPGYPPHHLQASAHPERAEQVRAILAKATQPRFAVDIRYAVAAPDTERSRKWLRGRAHAVAAVAALYASGHQHLRRQRLRDPALTLHERRPGRGYLLGADELAALAHLPLDPDAPAIVRAGAQPVAPSPNVPTGPNAITGPARPLGDADAGHPRPVALPVTGARQHVHVLGQTGVGKSTLLASLVLADAHDGRGALVIDPKGDLIADVLDRLPNRMADRTVVFDPSDPAPPPSVGILSGPDPAFAVDSVVSIFHRCFRSSWGPRLDDLLRSACLSLMRAHGSRATLAQVPQLLTDSAFRARVVGRLSDDLLRGFWAGYDELSPAGRAAAIGPVMNKLRAVLLRPFVHQALSATGSTVDLARHIDNGGLVLARLPKGVLGEDAARLMGSLLLAHTWQGITRRAALPEHQRPDSSAYIDECHNFLNLPGSVSDILAEARGYRLSLVLAHQHLSQLPKDLRDAVSADARNKIYFAVSPEDATDLARHVGPVLSAHDLAHLGAYQATGRLVTAAGHPTQAFTFRTRPLSAPIQDRADQIRAASRDRFTPRMTTSRPTTGKTKPLSGDPRTEHPTATEGRPQ</sequence>
<feature type="domain" description="Helicase HerA central" evidence="3">
    <location>
        <begin position="399"/>
        <end position="469"/>
    </location>
</feature>
<keyword evidence="2" id="KW-0812">Transmembrane</keyword>
<evidence type="ECO:0000256" key="2">
    <source>
        <dbReference type="SAM" id="Phobius"/>
    </source>
</evidence>
<dbReference type="InterPro" id="IPR058441">
    <property type="entry name" value="DUF8128"/>
</dbReference>
<evidence type="ECO:0000313" key="6">
    <source>
        <dbReference type="Proteomes" id="UP000262882"/>
    </source>
</evidence>
<feature type="transmembrane region" description="Helical" evidence="2">
    <location>
        <begin position="20"/>
        <end position="45"/>
    </location>
</feature>
<dbReference type="SUPFAM" id="SSF52540">
    <property type="entry name" value="P-loop containing nucleoside triphosphate hydrolases"/>
    <property type="match status" value="1"/>
</dbReference>
<feature type="compositionally biased region" description="Polar residues" evidence="1">
    <location>
        <begin position="789"/>
        <end position="799"/>
    </location>
</feature>
<evidence type="ECO:0000313" key="5">
    <source>
        <dbReference type="EMBL" id="RFS85983.1"/>
    </source>
</evidence>
<dbReference type="Proteomes" id="UP000262882">
    <property type="component" value="Unassembled WGS sequence"/>
</dbReference>
<accession>A0A372GLQ7</accession>
<dbReference type="RefSeq" id="WP_117398098.1">
    <property type="nucleotide sequence ID" value="NZ_QVNQ01000002.1"/>
</dbReference>
<dbReference type="EMBL" id="QVNQ01000002">
    <property type="protein sequence ID" value="RFS85983.1"/>
    <property type="molecule type" value="Genomic_DNA"/>
</dbReference>
<dbReference type="Pfam" id="PF01935">
    <property type="entry name" value="DUF87"/>
    <property type="match status" value="1"/>
</dbReference>
<dbReference type="OrthoDB" id="3258326at2"/>
<comment type="caution">
    <text evidence="5">The sequence shown here is derived from an EMBL/GenBank/DDBJ whole genome shotgun (WGS) entry which is preliminary data.</text>
</comment>
<feature type="region of interest" description="Disordered" evidence="1">
    <location>
        <begin position="368"/>
        <end position="399"/>
    </location>
</feature>
<feature type="region of interest" description="Disordered" evidence="1">
    <location>
        <begin position="779"/>
        <end position="820"/>
    </location>
</feature>
<name>A0A372GLQ7_9ACTN</name>
<dbReference type="InterPro" id="IPR027417">
    <property type="entry name" value="P-loop_NTPase"/>
</dbReference>
<dbReference type="AlphaFoldDB" id="A0A372GLQ7"/>
<keyword evidence="6" id="KW-1185">Reference proteome</keyword>
<dbReference type="PANTHER" id="PTHR30121">
    <property type="entry name" value="UNCHARACTERIZED PROTEIN YJGR-RELATED"/>
    <property type="match status" value="1"/>
</dbReference>
<keyword evidence="2" id="KW-0472">Membrane</keyword>
<dbReference type="Pfam" id="PF26449">
    <property type="entry name" value="DUF8128"/>
    <property type="match status" value="1"/>
</dbReference>
<evidence type="ECO:0000256" key="1">
    <source>
        <dbReference type="SAM" id="MobiDB-lite"/>
    </source>
</evidence>
<evidence type="ECO:0000259" key="3">
    <source>
        <dbReference type="Pfam" id="PF01935"/>
    </source>
</evidence>
<dbReference type="InterPro" id="IPR002789">
    <property type="entry name" value="HerA_central"/>
</dbReference>
<dbReference type="CDD" id="cd01127">
    <property type="entry name" value="TrwB_TraG_TraD_VirD4"/>
    <property type="match status" value="1"/>
</dbReference>
<evidence type="ECO:0000259" key="4">
    <source>
        <dbReference type="Pfam" id="PF26449"/>
    </source>
</evidence>
<proteinExistence type="predicted"/>
<feature type="domain" description="DUF8128" evidence="4">
    <location>
        <begin position="100"/>
        <end position="352"/>
    </location>
</feature>
<keyword evidence="2" id="KW-1133">Transmembrane helix</keyword>
<dbReference type="Gene3D" id="3.40.50.300">
    <property type="entry name" value="P-loop containing nucleotide triphosphate hydrolases"/>
    <property type="match status" value="2"/>
</dbReference>